<comment type="caution">
    <text evidence="2">The sequence shown here is derived from an EMBL/GenBank/DDBJ whole genome shotgun (WGS) entry which is preliminary data.</text>
</comment>
<dbReference type="SUPFAM" id="SSF48452">
    <property type="entry name" value="TPR-like"/>
    <property type="match status" value="1"/>
</dbReference>
<dbReference type="InterPro" id="IPR024983">
    <property type="entry name" value="CHAT_dom"/>
</dbReference>
<dbReference type="InterPro" id="IPR011990">
    <property type="entry name" value="TPR-like_helical_dom_sf"/>
</dbReference>
<reference evidence="2 3" key="1">
    <citation type="submission" date="2019-08" db="EMBL/GenBank/DDBJ databases">
        <authorList>
            <person name="Dhanesh K."/>
            <person name="Kumar G."/>
            <person name="Sasikala C."/>
            <person name="Venkata Ramana C."/>
        </authorList>
    </citation>
    <scope>NUCLEOTIDE SEQUENCE [LARGE SCALE GENOMIC DNA]</scope>
    <source>
        <strain evidence="2 3">JC645</strain>
    </source>
</reference>
<name>A0A5M6DCN1_9BACT</name>
<proteinExistence type="predicted"/>
<evidence type="ECO:0000259" key="1">
    <source>
        <dbReference type="Pfam" id="PF12770"/>
    </source>
</evidence>
<organism evidence="2 3">
    <name type="scientific">Roseiconus nitratireducens</name>
    <dbReference type="NCBI Taxonomy" id="2605748"/>
    <lineage>
        <taxon>Bacteria</taxon>
        <taxon>Pseudomonadati</taxon>
        <taxon>Planctomycetota</taxon>
        <taxon>Planctomycetia</taxon>
        <taxon>Pirellulales</taxon>
        <taxon>Pirellulaceae</taxon>
        <taxon>Roseiconus</taxon>
    </lineage>
</organism>
<evidence type="ECO:0000313" key="2">
    <source>
        <dbReference type="EMBL" id="KAA5545317.1"/>
    </source>
</evidence>
<dbReference type="Pfam" id="PF12770">
    <property type="entry name" value="CHAT"/>
    <property type="match status" value="1"/>
</dbReference>
<sequence length="1001" mass="107807">MDRYLFASVLRTNRLVRFAVWTVALVASAGFAMSASTSLGQGAGLGPSLGFEPTGVNYPPPQYYMALQVYHTGELDRAIDAFDVAIGRTRRDINGHWIDAIPVYAMMAECQYRLGDLEGAMQSLDTALNIAVRYRGWLRRPVWEELLRGNVQVSPKQYLWPAAKSVNRLPLTRSLKYYSGEVLTEQRLAAGGRIEELNIKTVDTVEILRGLAMASYRRRIILGPLSENDALAAQVVESTKYPSNAPPLARGLIGAMRAAEKFGVSDDVNAIKDAGANLLLNNGVHPLSPIAGLSAASALAGTETPVQAVPLCLAAANQAAALEQFGWIGEAYQLAAGCAGPTEATAVQQAAAEAARSLIRESRLASLHCLIAAADAAVTAGDLNFATARLGEARELSQRRDVTQPRLEAYGAYVAARLASRSGGSAFSGSVRPWDEPLNNVMGFATASRIRNRNLISMPQLYQLQRIRQALGRNLNGQSADVMLARYVDDPTEDVWRRDPVDALAGWIADRDALRIARLRNAASRDSAQDVLMRVEDLQRGRLRQRTALGGRVLQVRALARLPDALLEGSTVEFRNKAAKPIRDLRTAATAPPPADPSAALAAAGQMESDAWAIALDRVAIPQTMPRPMDEKQPTKDIPDGVGVLCFCQDGNVIHVTLCTRDKSSYWSISGANRVGTEIAKVMRGIGASKNRGARLPEDDSWRDDALELRDRLIMPGTGNLMDDRFVGLQHLVVIPDSLLWYLPFELLPTEDRNSKLLGDTIQISYAATPALALHPTALKSDSPVAAMSSGLFFAPRDQELNQGIVQSIVDAVDPGALVRLPDQAGVATSQTGPAAGSLLIAEPTVPNPDSTLDSALAGYEASLPGGSLRSWLSFPAAKPGTVFLSGFRSHLDTGRPVSGSEIFQTIGTLQYSGVRDVILSRWAVGGASTGIVLREFMQELPFIGPSDAFSRAKSVLRRSELSPMAEPTLTSADQERVTLSGDEPFFWSTYLLAAPVNDSN</sequence>
<accession>A0A5M6DCN1</accession>
<dbReference type="Gene3D" id="1.25.40.10">
    <property type="entry name" value="Tetratricopeptide repeat domain"/>
    <property type="match status" value="1"/>
</dbReference>
<gene>
    <name evidence="2" type="ORF">FYK55_06580</name>
</gene>
<dbReference type="Proteomes" id="UP000324479">
    <property type="component" value="Unassembled WGS sequence"/>
</dbReference>
<keyword evidence="3" id="KW-1185">Reference proteome</keyword>
<evidence type="ECO:0000313" key="3">
    <source>
        <dbReference type="Proteomes" id="UP000324479"/>
    </source>
</evidence>
<protein>
    <submittedName>
        <fullName evidence="2">CHAT domain-containing protein</fullName>
    </submittedName>
</protein>
<dbReference type="EMBL" id="VWOX01000003">
    <property type="protein sequence ID" value="KAA5545317.1"/>
    <property type="molecule type" value="Genomic_DNA"/>
</dbReference>
<feature type="domain" description="CHAT" evidence="1">
    <location>
        <begin position="727"/>
        <end position="993"/>
    </location>
</feature>
<dbReference type="AlphaFoldDB" id="A0A5M6DCN1"/>
<dbReference type="RefSeq" id="WP_150075587.1">
    <property type="nucleotide sequence ID" value="NZ_VWOX01000003.1"/>
</dbReference>